<sequence>MSNTRFSLLLMVIIAPAGSPQCSTSNNLTSYVSTGDHAIG</sequence>
<gene>
    <name evidence="1" type="ORF">SAMN05444359_111143</name>
</gene>
<protein>
    <submittedName>
        <fullName evidence="1">Uncharacterized protein</fullName>
    </submittedName>
</protein>
<dbReference type="AlphaFoldDB" id="A0A1H9GX07"/>
<organism evidence="1 2">
    <name type="scientific">Neolewinella agarilytica</name>
    <dbReference type="NCBI Taxonomy" id="478744"/>
    <lineage>
        <taxon>Bacteria</taxon>
        <taxon>Pseudomonadati</taxon>
        <taxon>Bacteroidota</taxon>
        <taxon>Saprospiria</taxon>
        <taxon>Saprospirales</taxon>
        <taxon>Lewinellaceae</taxon>
        <taxon>Neolewinella</taxon>
    </lineage>
</organism>
<accession>A0A1H9GX07</accession>
<dbReference type="Proteomes" id="UP000199021">
    <property type="component" value="Unassembled WGS sequence"/>
</dbReference>
<dbReference type="InParanoid" id="A0A1H9GX07"/>
<evidence type="ECO:0000313" key="1">
    <source>
        <dbReference type="EMBL" id="SEQ54619.1"/>
    </source>
</evidence>
<proteinExistence type="predicted"/>
<reference evidence="2" key="1">
    <citation type="submission" date="2016-10" db="EMBL/GenBank/DDBJ databases">
        <authorList>
            <person name="Varghese N."/>
            <person name="Submissions S."/>
        </authorList>
    </citation>
    <scope>NUCLEOTIDE SEQUENCE [LARGE SCALE GENOMIC DNA]</scope>
    <source>
        <strain evidence="2">DSM 24740</strain>
    </source>
</reference>
<dbReference type="EMBL" id="FOFB01000011">
    <property type="protein sequence ID" value="SEQ54619.1"/>
    <property type="molecule type" value="Genomic_DNA"/>
</dbReference>
<evidence type="ECO:0000313" key="2">
    <source>
        <dbReference type="Proteomes" id="UP000199021"/>
    </source>
</evidence>
<name>A0A1H9GX07_9BACT</name>
<keyword evidence="2" id="KW-1185">Reference proteome</keyword>